<evidence type="ECO:0000256" key="6">
    <source>
        <dbReference type="ARBA" id="ARBA00022989"/>
    </source>
</evidence>
<feature type="transmembrane region" description="Helical" evidence="8">
    <location>
        <begin position="320"/>
        <end position="340"/>
    </location>
</feature>
<evidence type="ECO:0000256" key="5">
    <source>
        <dbReference type="ARBA" id="ARBA00022692"/>
    </source>
</evidence>
<comment type="caution">
    <text evidence="10">The sequence shown here is derived from an EMBL/GenBank/DDBJ whole genome shotgun (WGS) entry which is preliminary data.</text>
</comment>
<keyword evidence="5 8" id="KW-0812">Transmembrane</keyword>
<accession>A0A1F6BFL1</accession>
<dbReference type="PANTHER" id="PTHR33908">
    <property type="entry name" value="MANNOSYLTRANSFERASE YKCB-RELATED"/>
    <property type="match status" value="1"/>
</dbReference>
<dbReference type="InterPro" id="IPR050297">
    <property type="entry name" value="LipidA_mod_glycosyltrf_83"/>
</dbReference>
<feature type="domain" description="Glycosyltransferase RgtA/B/C/D-like" evidence="9">
    <location>
        <begin position="66"/>
        <end position="221"/>
    </location>
</feature>
<feature type="transmembrane region" description="Helical" evidence="8">
    <location>
        <begin position="88"/>
        <end position="108"/>
    </location>
</feature>
<organism evidence="10 11">
    <name type="scientific">Candidatus Gottesmanbacteria bacterium RIFOXYB1_FULL_47_11</name>
    <dbReference type="NCBI Taxonomy" id="1798401"/>
    <lineage>
        <taxon>Bacteria</taxon>
        <taxon>Candidatus Gottesmaniibacteriota</taxon>
    </lineage>
</organism>
<comment type="subcellular location">
    <subcellularLocation>
        <location evidence="1">Cell membrane</location>
        <topology evidence="1">Multi-pass membrane protein</topology>
    </subcellularLocation>
</comment>
<feature type="transmembrane region" description="Helical" evidence="8">
    <location>
        <begin position="140"/>
        <end position="159"/>
    </location>
</feature>
<gene>
    <name evidence="10" type="ORF">A2363_03020</name>
</gene>
<dbReference type="GO" id="GO:0005886">
    <property type="term" value="C:plasma membrane"/>
    <property type="evidence" value="ECO:0007669"/>
    <property type="project" value="UniProtKB-SubCell"/>
</dbReference>
<feature type="transmembrane region" description="Helical" evidence="8">
    <location>
        <begin position="296"/>
        <end position="314"/>
    </location>
</feature>
<evidence type="ECO:0000259" key="9">
    <source>
        <dbReference type="Pfam" id="PF13231"/>
    </source>
</evidence>
<keyword evidence="4" id="KW-0808">Transferase</keyword>
<dbReference type="AlphaFoldDB" id="A0A1F6BFL1"/>
<evidence type="ECO:0000256" key="1">
    <source>
        <dbReference type="ARBA" id="ARBA00004651"/>
    </source>
</evidence>
<keyword evidence="2" id="KW-1003">Cell membrane</keyword>
<dbReference type="InterPro" id="IPR038731">
    <property type="entry name" value="RgtA/B/C-like"/>
</dbReference>
<dbReference type="PANTHER" id="PTHR33908:SF11">
    <property type="entry name" value="MEMBRANE PROTEIN"/>
    <property type="match status" value="1"/>
</dbReference>
<evidence type="ECO:0000256" key="7">
    <source>
        <dbReference type="ARBA" id="ARBA00023136"/>
    </source>
</evidence>
<sequence length="504" mass="58176">MAIFRRGWVRTLLLIAALAALFFATRLTNLTKLPIFTDEAIYIRWSQIGSRDANWRFISLVDGKQPLFTWIMMVLLRFIHDPLYAGRLVSVFAGVATTIGLWVTTYELFKRKKVAYIASFLYMLIPFGLMYDRMALYDSLSGALSIWSLFFAVLLVRYVRLDSALLLGISLGLGMLNKTSAYLGLYMLPATLLLFNWTKERRVKRLLTWVGLALLAAVISQALYSVLRLSPLFAMIGQKDTVFIYSFREWLTHPFNFLFGNIRGLFDWAIRYLTWPLFTAALLSGISLWKWPREKLLLLVWWFAPFFALALTGRVLYPRFILFMVLPLMILAALFISWVIERFKDSIWKWVVVFVLFFGSLYTDYYIITNPLYAPIPDADAGQYIDNWPSGWGIPEINTFFSEQAEKGKVSIYTDGTFGLLPYAIEIYLVDNPSVKIYGIYPMPKDMPEEIAKDAQDHPTYIVFNQIQNPSSSWPLQKIAEYQKGNRTDVHMRLYQVISPAGKL</sequence>
<dbReference type="EMBL" id="MFKE01000007">
    <property type="protein sequence ID" value="OGG35721.1"/>
    <property type="molecule type" value="Genomic_DNA"/>
</dbReference>
<proteinExistence type="predicted"/>
<keyword evidence="3" id="KW-0328">Glycosyltransferase</keyword>
<name>A0A1F6BFL1_9BACT</name>
<evidence type="ECO:0000313" key="10">
    <source>
        <dbReference type="EMBL" id="OGG35721.1"/>
    </source>
</evidence>
<protein>
    <recommendedName>
        <fullName evidence="9">Glycosyltransferase RgtA/B/C/D-like domain-containing protein</fullName>
    </recommendedName>
</protein>
<dbReference type="Proteomes" id="UP000176186">
    <property type="component" value="Unassembled WGS sequence"/>
</dbReference>
<feature type="transmembrane region" description="Helical" evidence="8">
    <location>
        <begin position="269"/>
        <end position="289"/>
    </location>
</feature>
<dbReference type="GO" id="GO:0009103">
    <property type="term" value="P:lipopolysaccharide biosynthetic process"/>
    <property type="evidence" value="ECO:0007669"/>
    <property type="project" value="UniProtKB-ARBA"/>
</dbReference>
<keyword evidence="6 8" id="KW-1133">Transmembrane helix</keyword>
<evidence type="ECO:0000256" key="8">
    <source>
        <dbReference type="SAM" id="Phobius"/>
    </source>
</evidence>
<evidence type="ECO:0000313" key="11">
    <source>
        <dbReference type="Proteomes" id="UP000176186"/>
    </source>
</evidence>
<keyword evidence="7 8" id="KW-0472">Membrane</keyword>
<feature type="transmembrane region" description="Helical" evidence="8">
    <location>
        <begin position="206"/>
        <end position="227"/>
    </location>
</feature>
<feature type="transmembrane region" description="Helical" evidence="8">
    <location>
        <begin position="347"/>
        <end position="368"/>
    </location>
</feature>
<evidence type="ECO:0000256" key="3">
    <source>
        <dbReference type="ARBA" id="ARBA00022676"/>
    </source>
</evidence>
<evidence type="ECO:0000256" key="2">
    <source>
        <dbReference type="ARBA" id="ARBA00022475"/>
    </source>
</evidence>
<reference evidence="10 11" key="1">
    <citation type="journal article" date="2016" name="Nat. Commun.">
        <title>Thousands of microbial genomes shed light on interconnected biogeochemical processes in an aquifer system.</title>
        <authorList>
            <person name="Anantharaman K."/>
            <person name="Brown C.T."/>
            <person name="Hug L.A."/>
            <person name="Sharon I."/>
            <person name="Castelle C.J."/>
            <person name="Probst A.J."/>
            <person name="Thomas B.C."/>
            <person name="Singh A."/>
            <person name="Wilkins M.J."/>
            <person name="Karaoz U."/>
            <person name="Brodie E.L."/>
            <person name="Williams K.H."/>
            <person name="Hubbard S.S."/>
            <person name="Banfield J.F."/>
        </authorList>
    </citation>
    <scope>NUCLEOTIDE SEQUENCE [LARGE SCALE GENOMIC DNA]</scope>
</reference>
<dbReference type="STRING" id="1798401.A2363_03020"/>
<dbReference type="Pfam" id="PF13231">
    <property type="entry name" value="PMT_2"/>
    <property type="match status" value="1"/>
</dbReference>
<dbReference type="GO" id="GO:0016763">
    <property type="term" value="F:pentosyltransferase activity"/>
    <property type="evidence" value="ECO:0007669"/>
    <property type="project" value="TreeGrafter"/>
</dbReference>
<evidence type="ECO:0000256" key="4">
    <source>
        <dbReference type="ARBA" id="ARBA00022679"/>
    </source>
</evidence>
<feature type="transmembrane region" description="Helical" evidence="8">
    <location>
        <begin position="179"/>
        <end position="197"/>
    </location>
</feature>